<comment type="subcellular location">
    <subcellularLocation>
        <location evidence="1">Cell inner membrane</location>
        <topology evidence="1">Multi-pass membrane protein</topology>
    </subcellularLocation>
</comment>
<dbReference type="PIRSF" id="PIRSF006603">
    <property type="entry name" value="DinF"/>
    <property type="match status" value="1"/>
</dbReference>
<dbReference type="OrthoDB" id="9806302at2"/>
<dbReference type="NCBIfam" id="TIGR00797">
    <property type="entry name" value="matE"/>
    <property type="match status" value="1"/>
</dbReference>
<dbReference type="PANTHER" id="PTHR43549:SF3">
    <property type="entry name" value="MULTIDRUG RESISTANCE PROTEIN YPNP-RELATED"/>
    <property type="match status" value="1"/>
</dbReference>
<feature type="transmembrane region" description="Helical" evidence="9">
    <location>
        <begin position="138"/>
        <end position="159"/>
    </location>
</feature>
<accession>A0A135I8E3</accession>
<organism evidence="10 11">
    <name type="scientific">Enterovibrio coralii</name>
    <dbReference type="NCBI Taxonomy" id="294935"/>
    <lineage>
        <taxon>Bacteria</taxon>
        <taxon>Pseudomonadati</taxon>
        <taxon>Pseudomonadota</taxon>
        <taxon>Gammaproteobacteria</taxon>
        <taxon>Vibrionales</taxon>
        <taxon>Vibrionaceae</taxon>
        <taxon>Enterovibrio</taxon>
    </lineage>
</organism>
<keyword evidence="4" id="KW-1003">Cell membrane</keyword>
<keyword evidence="11" id="KW-1185">Reference proteome</keyword>
<dbReference type="PANTHER" id="PTHR43549">
    <property type="entry name" value="MULTIDRUG RESISTANCE PROTEIN YPNP-RELATED"/>
    <property type="match status" value="1"/>
</dbReference>
<dbReference type="Proteomes" id="UP000070529">
    <property type="component" value="Unassembled WGS sequence"/>
</dbReference>
<comment type="caution">
    <text evidence="10">The sequence shown here is derived from an EMBL/GenBank/DDBJ whole genome shotgun (WGS) entry which is preliminary data.</text>
</comment>
<name>A0A135I8E3_9GAMM</name>
<evidence type="ECO:0000313" key="11">
    <source>
        <dbReference type="Proteomes" id="UP000070529"/>
    </source>
</evidence>
<evidence type="ECO:0000256" key="4">
    <source>
        <dbReference type="ARBA" id="ARBA00022475"/>
    </source>
</evidence>
<keyword evidence="6 9" id="KW-1133">Transmembrane helix</keyword>
<evidence type="ECO:0000256" key="9">
    <source>
        <dbReference type="SAM" id="Phobius"/>
    </source>
</evidence>
<keyword evidence="7 9" id="KW-0472">Membrane</keyword>
<feature type="transmembrane region" description="Helical" evidence="9">
    <location>
        <begin position="237"/>
        <end position="259"/>
    </location>
</feature>
<dbReference type="Pfam" id="PF01554">
    <property type="entry name" value="MatE"/>
    <property type="match status" value="2"/>
</dbReference>
<feature type="transmembrane region" description="Helical" evidence="9">
    <location>
        <begin position="416"/>
        <end position="434"/>
    </location>
</feature>
<dbReference type="InterPro" id="IPR048279">
    <property type="entry name" value="MdtK-like"/>
</dbReference>
<keyword evidence="5 9" id="KW-0812">Transmembrane</keyword>
<proteinExistence type="predicted"/>
<gene>
    <name evidence="10" type="ORF">ATN88_03465</name>
</gene>
<feature type="transmembrane region" description="Helical" evidence="9">
    <location>
        <begin position="385"/>
        <end position="404"/>
    </location>
</feature>
<feature type="transmembrane region" description="Helical" evidence="9">
    <location>
        <begin position="321"/>
        <end position="340"/>
    </location>
</feature>
<evidence type="ECO:0000313" key="10">
    <source>
        <dbReference type="EMBL" id="KXF81720.1"/>
    </source>
</evidence>
<dbReference type="GO" id="GO:0015297">
    <property type="term" value="F:antiporter activity"/>
    <property type="evidence" value="ECO:0007669"/>
    <property type="project" value="InterPro"/>
</dbReference>
<sequence length="491" mass="51536">MPQQQQAKFLTGSIMRHIAVMSSSGAVGLMALFTVDLADMFFISLLGQVELAAAIGFAGTIVFFSTSVAIGTAIAMGALVSRAIGAGKRDEAKAITGSVMIFSGIVSAITVFAILLFIDPILSMIGAEGITAEKAKSFLMILLPSAPLMAMGMAGGAALRGVGDAKRSMSATLAGGAANAVLDPIFIFGLSMGIEGAATASMLSRFVLFGVAFHAVKYKHDLVSMPSFDDFKRHFRAISNIAVPAIVTNTATPIGNAIVTAQIAKFGDDFVAGYAVIGRLLPVSFALIFSLSGAVGPILGQNFGAERFDRVRRTLSDSIKFVTAYCVVVAIILYLAQDLISHAFSLDGDASAMVSLFCTYLAITFVFNGTLFVSNAAFNNLNRPTWSTILNVGKATVGTIPFVYVGGHIAGAEGVLIGQAVGSVIFGIAGYILVKRLIAKLATDHEEKNEDELVVEPAVPVTAFTSCREMMVEEGDDLLEDITKENKPNSH</sequence>
<evidence type="ECO:0000256" key="6">
    <source>
        <dbReference type="ARBA" id="ARBA00022989"/>
    </source>
</evidence>
<reference evidence="10 11" key="1">
    <citation type="submission" date="2015-11" db="EMBL/GenBank/DDBJ databases">
        <title>Genomic Taxonomy of the Vibrionaceae.</title>
        <authorList>
            <person name="Gomez-Gil B."/>
            <person name="Enciso-Ibarra J."/>
        </authorList>
    </citation>
    <scope>NUCLEOTIDE SEQUENCE [LARGE SCALE GENOMIC DNA]</scope>
    <source>
        <strain evidence="10 11">CAIM 912</strain>
    </source>
</reference>
<dbReference type="RefSeq" id="WP_067417311.1">
    <property type="nucleotide sequence ID" value="NZ_LNTY01000034.1"/>
</dbReference>
<evidence type="ECO:0000256" key="3">
    <source>
        <dbReference type="ARBA" id="ARBA00022448"/>
    </source>
</evidence>
<feature type="transmembrane region" description="Helical" evidence="9">
    <location>
        <begin position="271"/>
        <end position="300"/>
    </location>
</feature>
<dbReference type="STRING" id="294935.ATN88_03465"/>
<dbReference type="GO" id="GO:0005886">
    <property type="term" value="C:plasma membrane"/>
    <property type="evidence" value="ECO:0007669"/>
    <property type="project" value="UniProtKB-SubCell"/>
</dbReference>
<dbReference type="EMBL" id="LNTY01000034">
    <property type="protein sequence ID" value="KXF81720.1"/>
    <property type="molecule type" value="Genomic_DNA"/>
</dbReference>
<feature type="transmembrane region" description="Helical" evidence="9">
    <location>
        <begin position="352"/>
        <end position="373"/>
    </location>
</feature>
<protein>
    <recommendedName>
        <fullName evidence="2">Multidrug resistance protein NorM</fullName>
    </recommendedName>
    <alternativeName>
        <fullName evidence="8">Na(+)/drug antiporter</fullName>
    </alternativeName>
</protein>
<dbReference type="GO" id="GO:0042910">
    <property type="term" value="F:xenobiotic transmembrane transporter activity"/>
    <property type="evidence" value="ECO:0007669"/>
    <property type="project" value="InterPro"/>
</dbReference>
<feature type="transmembrane region" description="Helical" evidence="9">
    <location>
        <begin position="51"/>
        <end position="80"/>
    </location>
</feature>
<dbReference type="InterPro" id="IPR002528">
    <property type="entry name" value="MATE_fam"/>
</dbReference>
<keyword evidence="3" id="KW-0813">Transport</keyword>
<dbReference type="InterPro" id="IPR052031">
    <property type="entry name" value="Membrane_Transporter-Flippase"/>
</dbReference>
<evidence type="ECO:0000256" key="2">
    <source>
        <dbReference type="ARBA" id="ARBA00013489"/>
    </source>
</evidence>
<dbReference type="AlphaFoldDB" id="A0A135I8E3"/>
<feature type="transmembrane region" description="Helical" evidence="9">
    <location>
        <begin position="20"/>
        <end position="45"/>
    </location>
</feature>
<evidence type="ECO:0000256" key="5">
    <source>
        <dbReference type="ARBA" id="ARBA00022692"/>
    </source>
</evidence>
<feature type="transmembrane region" description="Helical" evidence="9">
    <location>
        <begin position="92"/>
        <end position="118"/>
    </location>
</feature>
<evidence type="ECO:0000256" key="7">
    <source>
        <dbReference type="ARBA" id="ARBA00023136"/>
    </source>
</evidence>
<evidence type="ECO:0000256" key="8">
    <source>
        <dbReference type="ARBA" id="ARBA00030855"/>
    </source>
</evidence>
<evidence type="ECO:0000256" key="1">
    <source>
        <dbReference type="ARBA" id="ARBA00004429"/>
    </source>
</evidence>